<reference evidence="3" key="2">
    <citation type="journal article" date="2004" name="Infect. Immun.">
        <title>Haemophilus ducreyi strain ATCC 27722 contains a genetic element with homology to the vibrio RS1 element that can replicate as a plasmid and confer NAD independence on haemophilus influenzae.</title>
        <authorList>
            <person name="Munson R.S.Jr."/>
            <person name="Zhong H."/>
            <person name="Mungur R."/>
            <person name="Ray W.C."/>
            <person name="Shea R.J."/>
            <person name="Mahairas G.G."/>
            <person name="Mulks M.H."/>
        </authorList>
    </citation>
    <scope>NUCLEOTIDE SEQUENCE</scope>
    <source>
        <strain evidence="3">ATCC 27722</strain>
        <plasmid evidence="3">pNAD1</plasmid>
    </source>
</reference>
<reference evidence="4" key="4">
    <citation type="submission" date="2015-01" db="EMBL/GenBank/DDBJ databases">
        <authorList>
            <person name="Gangaiah D.M."/>
        </authorList>
    </citation>
    <scope>NUCLEOTIDE SEQUENCE</scope>
    <source>
        <strain evidence="4">NZS2</strain>
    </source>
</reference>
<keyword evidence="3" id="KW-0614">Plasmid</keyword>
<keyword evidence="1" id="KW-0812">Transmembrane</keyword>
<dbReference type="AlphaFoldDB" id="G1U9W0"/>
<dbReference type="PATRIC" id="fig|730.10.peg.1220"/>
<sequence length="167" mass="19944">MDPKNMVILLIVFLIFGVVIKISLKRKSRNTLPNGKLFRKCQIVNRTEKELFFKIRGAVPEYITLVQVPFSCIVKPKHFKYDQNKKLFWKVNQKRVDFVICNQNFETLCIVELDGSSHKNKHHLDEERDTFFEKCGIETVRFSVKELYKITEVEIRKRIIQRLKNRI</sequence>
<reference evidence="4 5" key="3">
    <citation type="journal article" date="2015" name="PLoS Negl. Trop. Dis.">
        <title>Haemophilus ducreyi Cutaneous Ulcer Strains Are Nearly Identical to Class I Genital Ulcer Strains.</title>
        <authorList>
            <person name="Gangaiah D."/>
            <person name="Webb K.M."/>
            <person name="Humphreys T.L."/>
            <person name="Fortney K.R."/>
            <person name="Toh E."/>
            <person name="Tai A."/>
            <person name="Katz S.S."/>
            <person name="Pillay A."/>
            <person name="Chen C.Y."/>
            <person name="Roberts S.A."/>
            <person name="Munson R.S.Jr."/>
            <person name="Spinola S.M."/>
        </authorList>
    </citation>
    <scope>NUCLEOTIDE SEQUENCE [LARGE SCALE GENOMIC DNA]</scope>
    <source>
        <strain evidence="5">CLU2</strain>
        <strain evidence="4">NZS2</strain>
    </source>
</reference>
<geneLocation type="plasmid" evidence="3">
    <name>pNAD1</name>
</geneLocation>
<accession>G1U9W0</accession>
<dbReference type="InterPro" id="IPR024402">
    <property type="entry name" value="DUF2726"/>
</dbReference>
<reference evidence="3" key="1">
    <citation type="journal article" date="2001" name="J. Bacteriol.">
        <title>Identification of a plasmid-encoded gene from Haemophilus ducreyi which confers NAD independence.</title>
        <authorList>
            <person name="Martin P.R."/>
            <person name="Shea R.J."/>
            <person name="Mulks M.H."/>
        </authorList>
    </citation>
    <scope>NUCLEOTIDE SEQUENCE</scope>
    <source>
        <strain evidence="3">ATCC 27722</strain>
        <plasmid evidence="3">pNAD1</plasmid>
    </source>
</reference>
<dbReference type="Pfam" id="PF10881">
    <property type="entry name" value="DUF2726"/>
    <property type="match status" value="1"/>
</dbReference>
<keyword evidence="1" id="KW-0472">Membrane</keyword>
<dbReference type="RefSeq" id="WP_010945299.1">
    <property type="nucleotide sequence ID" value="NC_005329.1"/>
</dbReference>
<dbReference type="Proteomes" id="UP000060132">
    <property type="component" value="Chromosome"/>
</dbReference>
<dbReference type="OMA" id="RHQHDSA"/>
<feature type="transmembrane region" description="Helical" evidence="1">
    <location>
        <begin position="6"/>
        <end position="24"/>
    </location>
</feature>
<dbReference type="EMBL" id="CP011219">
    <property type="protein sequence ID" value="AKO32643.1"/>
    <property type="molecule type" value="Genomic_DNA"/>
</dbReference>
<gene>
    <name evidence="3" type="primary">orf167</name>
    <name evidence="3" type="ORF">PNAD10007</name>
    <name evidence="4" type="ORF">RZ57_05780</name>
</gene>
<feature type="domain" description="DUF2726" evidence="2">
    <location>
        <begin position="42"/>
        <end position="153"/>
    </location>
</feature>
<dbReference type="EMBL" id="AY434675">
    <property type="protein sequence ID" value="AAR87769.1"/>
    <property type="molecule type" value="Genomic_DNA"/>
</dbReference>
<proteinExistence type="predicted"/>
<protein>
    <recommendedName>
        <fullName evidence="2">DUF2726 domain-containing protein</fullName>
    </recommendedName>
</protein>
<evidence type="ECO:0000256" key="1">
    <source>
        <dbReference type="SAM" id="Phobius"/>
    </source>
</evidence>
<evidence type="ECO:0000313" key="4">
    <source>
        <dbReference type="EMBL" id="AKO32643.1"/>
    </source>
</evidence>
<evidence type="ECO:0000313" key="5">
    <source>
        <dbReference type="Proteomes" id="UP000060132"/>
    </source>
</evidence>
<evidence type="ECO:0000259" key="2">
    <source>
        <dbReference type="Pfam" id="PF10881"/>
    </source>
</evidence>
<name>G1U9W0_HAEDC</name>
<keyword evidence="1" id="KW-1133">Transmembrane helix</keyword>
<dbReference type="Gene3D" id="3.40.960.10">
    <property type="entry name" value="VSR Endonuclease"/>
    <property type="match status" value="1"/>
</dbReference>
<organism evidence="3">
    <name type="scientific">Haemophilus ducreyi</name>
    <dbReference type="NCBI Taxonomy" id="730"/>
    <lineage>
        <taxon>Bacteria</taxon>
        <taxon>Pseudomonadati</taxon>
        <taxon>Pseudomonadota</taxon>
        <taxon>Gammaproteobacteria</taxon>
        <taxon>Pasteurellales</taxon>
        <taxon>Pasteurellaceae</taxon>
        <taxon>Haemophilus</taxon>
    </lineage>
</organism>
<evidence type="ECO:0000313" key="3">
    <source>
        <dbReference type="EMBL" id="AAR87769.1"/>
    </source>
</evidence>